<evidence type="ECO:0008006" key="4">
    <source>
        <dbReference type="Google" id="ProtNLM"/>
    </source>
</evidence>
<evidence type="ECO:0000256" key="1">
    <source>
        <dbReference type="SAM" id="Phobius"/>
    </source>
</evidence>
<reference evidence="2 3" key="1">
    <citation type="submission" date="2017-06" db="EMBL/GenBank/DDBJ databases">
        <authorList>
            <person name="Kim H.J."/>
            <person name="Triplett B.A."/>
        </authorList>
    </citation>
    <scope>NUCLEOTIDE SEQUENCE [LARGE SCALE GENOMIC DNA]</scope>
    <source>
        <strain evidence="2 3">DSM 14713</strain>
    </source>
</reference>
<name>A0A250IKR7_9BACT</name>
<gene>
    <name evidence="2" type="ORF">MEBOL_005327</name>
</gene>
<protein>
    <recommendedName>
        <fullName evidence="4">B box-type domain-containing protein</fullName>
    </recommendedName>
</protein>
<feature type="transmembrane region" description="Helical" evidence="1">
    <location>
        <begin position="66"/>
        <end position="87"/>
    </location>
</feature>
<dbReference type="AlphaFoldDB" id="A0A250IKR7"/>
<accession>A0A250IKR7</accession>
<keyword evidence="3" id="KW-1185">Reference proteome</keyword>
<sequence length="90" mass="9724">MIQGSGRCHSHPDRTGLGICVECRRVICRECTTQFEGINRCATCLAQRLKALEVTAERREWSVGNVLLALVGAALLYGGVWVAAHLASGL</sequence>
<keyword evidence="1" id="KW-1133">Transmembrane helix</keyword>
<dbReference type="EMBL" id="CP022163">
    <property type="protein sequence ID" value="ATB31858.1"/>
    <property type="molecule type" value="Genomic_DNA"/>
</dbReference>
<evidence type="ECO:0000313" key="3">
    <source>
        <dbReference type="Proteomes" id="UP000217289"/>
    </source>
</evidence>
<dbReference type="Proteomes" id="UP000217289">
    <property type="component" value="Chromosome"/>
</dbReference>
<keyword evidence="1" id="KW-0812">Transmembrane</keyword>
<dbReference type="RefSeq" id="WP_095980132.1">
    <property type="nucleotide sequence ID" value="NZ_CP022163.1"/>
</dbReference>
<evidence type="ECO:0000313" key="2">
    <source>
        <dbReference type="EMBL" id="ATB31858.1"/>
    </source>
</evidence>
<organism evidence="2 3">
    <name type="scientific">Melittangium boletus DSM 14713</name>
    <dbReference type="NCBI Taxonomy" id="1294270"/>
    <lineage>
        <taxon>Bacteria</taxon>
        <taxon>Pseudomonadati</taxon>
        <taxon>Myxococcota</taxon>
        <taxon>Myxococcia</taxon>
        <taxon>Myxococcales</taxon>
        <taxon>Cystobacterineae</taxon>
        <taxon>Archangiaceae</taxon>
        <taxon>Melittangium</taxon>
    </lineage>
</organism>
<proteinExistence type="predicted"/>
<dbReference type="KEGG" id="mbd:MEBOL_005327"/>
<keyword evidence="1" id="KW-0472">Membrane</keyword>